<keyword evidence="2" id="KW-0560">Oxidoreductase</keyword>
<reference evidence="4" key="1">
    <citation type="submission" date="2018-05" db="EMBL/GenBank/DDBJ databases">
        <authorList>
            <person name="Lanie J.A."/>
            <person name="Ng W.-L."/>
            <person name="Kazmierczak K.M."/>
            <person name="Andrzejewski T.M."/>
            <person name="Davidsen T.M."/>
            <person name="Wayne K.J."/>
            <person name="Tettelin H."/>
            <person name="Glass J.I."/>
            <person name="Rusch D."/>
            <person name="Podicherti R."/>
            <person name="Tsui H.-C.T."/>
            <person name="Winkler M.E."/>
        </authorList>
    </citation>
    <scope>NUCLEOTIDE SEQUENCE</scope>
</reference>
<dbReference type="Gene3D" id="2.30.110.10">
    <property type="entry name" value="Electron Transport, Fmn-binding Protein, Chain A"/>
    <property type="match status" value="1"/>
</dbReference>
<dbReference type="AlphaFoldDB" id="A0A382QD04"/>
<name>A0A382QD04_9ZZZZ</name>
<accession>A0A382QD04</accession>
<comment type="similarity">
    <text evidence="1">Belongs to the non-flavoprotein flavin reductase family.</text>
</comment>
<dbReference type="GO" id="GO:0042602">
    <property type="term" value="F:riboflavin reductase (NADPH) activity"/>
    <property type="evidence" value="ECO:0007669"/>
    <property type="project" value="TreeGrafter"/>
</dbReference>
<dbReference type="InterPro" id="IPR050268">
    <property type="entry name" value="NADH-dep_flavin_reductase"/>
</dbReference>
<dbReference type="SMART" id="SM00903">
    <property type="entry name" value="Flavin_Reduct"/>
    <property type="match status" value="1"/>
</dbReference>
<dbReference type="InterPro" id="IPR002563">
    <property type="entry name" value="Flavin_Rdtase-like_dom"/>
</dbReference>
<gene>
    <name evidence="4" type="ORF">METZ01_LOCUS336180</name>
</gene>
<dbReference type="EMBL" id="UINC01113602">
    <property type="protein sequence ID" value="SVC83326.1"/>
    <property type="molecule type" value="Genomic_DNA"/>
</dbReference>
<dbReference type="Pfam" id="PF01613">
    <property type="entry name" value="Flavin_Reduct"/>
    <property type="match status" value="1"/>
</dbReference>
<dbReference type="PANTHER" id="PTHR30466:SF11">
    <property type="entry name" value="FLAVIN-DEPENDENT MONOOXYGENASE, REDUCTASE SUBUNIT HSAB"/>
    <property type="match status" value="1"/>
</dbReference>
<protein>
    <recommendedName>
        <fullName evidence="3">Flavin reductase like domain-containing protein</fullName>
    </recommendedName>
</protein>
<dbReference type="InterPro" id="IPR012349">
    <property type="entry name" value="Split_barrel_FMN-bd"/>
</dbReference>
<evidence type="ECO:0000256" key="2">
    <source>
        <dbReference type="ARBA" id="ARBA00023002"/>
    </source>
</evidence>
<feature type="domain" description="Flavin reductase like" evidence="3">
    <location>
        <begin position="10"/>
        <end position="153"/>
    </location>
</feature>
<evidence type="ECO:0000256" key="1">
    <source>
        <dbReference type="ARBA" id="ARBA00008898"/>
    </source>
</evidence>
<sequence length="168" mass="17905">MDTAKKKTVLRMIPYGLYILTTETEDRRVTAATVNWVTQASFEPPLVVVGVKADSAGHSLIKESGFFALNVLGKGQNGLAFTFFKPAERDGQTLSGEPFHAGDATGAPILDNTPAYVECKLVETVEKGDHSVFVGEVVGAGVSQAPEGRADEATLWLLDLGENVFYGG</sequence>
<dbReference type="SUPFAM" id="SSF50475">
    <property type="entry name" value="FMN-binding split barrel"/>
    <property type="match status" value="1"/>
</dbReference>
<organism evidence="4">
    <name type="scientific">marine metagenome</name>
    <dbReference type="NCBI Taxonomy" id="408172"/>
    <lineage>
        <taxon>unclassified sequences</taxon>
        <taxon>metagenomes</taxon>
        <taxon>ecological metagenomes</taxon>
    </lineage>
</organism>
<dbReference type="GO" id="GO:0010181">
    <property type="term" value="F:FMN binding"/>
    <property type="evidence" value="ECO:0007669"/>
    <property type="project" value="InterPro"/>
</dbReference>
<dbReference type="PANTHER" id="PTHR30466">
    <property type="entry name" value="FLAVIN REDUCTASE"/>
    <property type="match status" value="1"/>
</dbReference>
<evidence type="ECO:0000259" key="3">
    <source>
        <dbReference type="SMART" id="SM00903"/>
    </source>
</evidence>
<proteinExistence type="inferred from homology"/>
<evidence type="ECO:0000313" key="4">
    <source>
        <dbReference type="EMBL" id="SVC83326.1"/>
    </source>
</evidence>